<dbReference type="InterPro" id="IPR005467">
    <property type="entry name" value="His_kinase_dom"/>
</dbReference>
<dbReference type="Pfam" id="PF13589">
    <property type="entry name" value="HATPase_c_3"/>
    <property type="match status" value="1"/>
</dbReference>
<evidence type="ECO:0000256" key="1">
    <source>
        <dbReference type="SAM" id="Coils"/>
    </source>
</evidence>
<feature type="coiled-coil region" evidence="1">
    <location>
        <begin position="517"/>
        <end position="551"/>
    </location>
</feature>
<dbReference type="InterPro" id="IPR003594">
    <property type="entry name" value="HATPase_dom"/>
</dbReference>
<keyword evidence="3" id="KW-0067">ATP-binding</keyword>
<dbReference type="Pfam" id="PF19191">
    <property type="entry name" value="HEF_HK"/>
    <property type="match status" value="1"/>
</dbReference>
<comment type="caution">
    <text evidence="3">The sequence shown here is derived from an EMBL/GenBank/DDBJ whole genome shotgun (WGS) entry which is preliminary data.</text>
</comment>
<keyword evidence="4" id="KW-1185">Reference proteome</keyword>
<name>A0ABV3ZMH0_9BACT</name>
<gene>
    <name evidence="3" type="ORF">QTN47_26120</name>
</gene>
<evidence type="ECO:0000259" key="2">
    <source>
        <dbReference type="PROSITE" id="PS50109"/>
    </source>
</evidence>
<dbReference type="Pfam" id="PF02518">
    <property type="entry name" value="HATPase_c"/>
    <property type="match status" value="1"/>
</dbReference>
<dbReference type="InterPro" id="IPR036890">
    <property type="entry name" value="HATPase_C_sf"/>
</dbReference>
<accession>A0ABV3ZMH0</accession>
<protein>
    <submittedName>
        <fullName evidence="3">ATP-binding protein</fullName>
    </submittedName>
</protein>
<dbReference type="GO" id="GO:0005524">
    <property type="term" value="F:ATP binding"/>
    <property type="evidence" value="ECO:0007669"/>
    <property type="project" value="UniProtKB-KW"/>
</dbReference>
<dbReference type="EMBL" id="JAULBC010000012">
    <property type="protein sequence ID" value="MEX6691012.1"/>
    <property type="molecule type" value="Genomic_DNA"/>
</dbReference>
<keyword evidence="3" id="KW-0547">Nucleotide-binding</keyword>
<dbReference type="PROSITE" id="PS50109">
    <property type="entry name" value="HIS_KIN"/>
    <property type="match status" value="1"/>
</dbReference>
<organism evidence="3 4">
    <name type="scientific">Danxiaibacter flavus</name>
    <dbReference type="NCBI Taxonomy" id="3049108"/>
    <lineage>
        <taxon>Bacteria</taxon>
        <taxon>Pseudomonadati</taxon>
        <taxon>Bacteroidota</taxon>
        <taxon>Chitinophagia</taxon>
        <taxon>Chitinophagales</taxon>
        <taxon>Chitinophagaceae</taxon>
        <taxon>Danxiaibacter</taxon>
    </lineage>
</organism>
<feature type="domain" description="Histidine kinase" evidence="2">
    <location>
        <begin position="763"/>
        <end position="972"/>
    </location>
</feature>
<dbReference type="InterPro" id="IPR043836">
    <property type="entry name" value="DHp"/>
</dbReference>
<keyword evidence="1" id="KW-0175">Coiled coil</keyword>
<dbReference type="SMART" id="SM00387">
    <property type="entry name" value="HATPase_c"/>
    <property type="match status" value="1"/>
</dbReference>
<evidence type="ECO:0000313" key="3">
    <source>
        <dbReference type="EMBL" id="MEX6691012.1"/>
    </source>
</evidence>
<dbReference type="RefSeq" id="WP_369332428.1">
    <property type="nucleotide sequence ID" value="NZ_JAULBC010000012.1"/>
</dbReference>
<reference evidence="3 4" key="1">
    <citation type="submission" date="2023-07" db="EMBL/GenBank/DDBJ databases">
        <authorList>
            <person name="Lian W.-H."/>
        </authorList>
    </citation>
    <scope>NUCLEOTIDE SEQUENCE [LARGE SCALE GENOMIC DNA]</scope>
    <source>
        <strain evidence="3 4">SYSU DXS3180</strain>
    </source>
</reference>
<dbReference type="SUPFAM" id="SSF55874">
    <property type="entry name" value="ATPase domain of HSP90 chaperone/DNA topoisomerase II/histidine kinase"/>
    <property type="match status" value="2"/>
</dbReference>
<evidence type="ECO:0000313" key="4">
    <source>
        <dbReference type="Proteomes" id="UP001560573"/>
    </source>
</evidence>
<proteinExistence type="predicted"/>
<dbReference type="Proteomes" id="UP001560573">
    <property type="component" value="Unassembled WGS sequence"/>
</dbReference>
<sequence>MAQFRTKARAVELLGKGQIADLPTAISELWKNGYDAYGDKLEAALYMPGYQQYPDPVFVLSDDGKGMDKEDVLNKWFVLGTDSKTRGEADVEGPDTTLNKRPRVKMGEKGIGRLAVAYLGPQMLMLTKKKKCPLEMVFFDWRILENYDLFLSDVNIPIRSITSVDAFEEAFLQLKEEFLLNFPEIRAGQSDPWKDQQELKVKIISECEQLSVPEFITEDWIADMLQKPVTTHSTRFVIFQSDEQLVQLTDFTKREAKVDKDDTTINHTVSTLVGLFNLFKNEEPEHKTYFWIYESDETGRYDLLTHRAFFNPNDFTNCDHLIEGEFDGQGEFVGKVRIYNKTVPHKFVPQKKKGNTTYGSFKIKMGYVNPLENQSLVKGENKRAFDIKLDLYSGLFIYRDGFRVLPYGRQDTDFLEFEERRGKHAGENFFAKRNMFGYIEITRKHNEKLKDKSSREGFINNQAYRDFKTDLIAFFRDLAKKYFATRAEYSYKEDQQDDLIKRAVAEKQEHERDNEARKNFAKELKDKPQELENLQAEFQQHIASLKQKSLQENLAYEQIQQLMGKVEDCKTRLTQYKVAKPARFKPTELQSKKFHAYNKIYASVVKAFEQSEEVLRPVRDKLKVHELFKEFEEKAIYYENTLSRYYQDYEGDLAKVFDKIRSEFNSEKAIFLAEFGEKHTAIIPARNNATEIGRSLKILETIFKESQERIRNRVEPYLNHLRRLSFDVNEDNLVGYYKDQFEEMKEEWNKTYELAQLGIAVEIIDHQFNTIYAQMAESIKNIQPYLKAGKDPHKFYRHLSNAFEHLQDNYKLLQPIYRTTGRVQKDITGKELKEYTEEFFESRLNEHNIKFTITDQAKKWTVKSYESIFKPVLINIVNNAIYWLQRVDDKEIRIDVDGNNLLIMNSGMPIEDHLLEDIFKLFYSERPKGRGIGLYLAKQSLNGIGFDIEASNEPKYNRLNGACFIIKPISTL</sequence>
<dbReference type="Gene3D" id="3.30.565.10">
    <property type="entry name" value="Histidine kinase-like ATPase, C-terminal domain"/>
    <property type="match status" value="2"/>
</dbReference>